<feature type="signal peptide" evidence="1">
    <location>
        <begin position="1"/>
        <end position="24"/>
    </location>
</feature>
<feature type="chain" id="PRO_5032479993" description="Phr family secreted Rap phosphatase inhibitor" evidence="1">
    <location>
        <begin position="25"/>
        <end position="46"/>
    </location>
</feature>
<dbReference type="Proteomes" id="UP001221338">
    <property type="component" value="Unassembled WGS sequence"/>
</dbReference>
<evidence type="ECO:0000313" key="5">
    <source>
        <dbReference type="Proteomes" id="UP001221338"/>
    </source>
</evidence>
<evidence type="ECO:0000313" key="3">
    <source>
        <dbReference type="EMBL" id="SMD60997.1"/>
    </source>
</evidence>
<dbReference type="RefSeq" id="WP_001233271.1">
    <property type="nucleotide sequence ID" value="NZ_CP040879.1"/>
</dbReference>
<evidence type="ECO:0000256" key="1">
    <source>
        <dbReference type="SAM" id="SignalP"/>
    </source>
</evidence>
<keyword evidence="1" id="KW-0732">Signal</keyword>
<dbReference type="GeneID" id="92804087"/>
<accession>A0A7D8D2L8</accession>
<dbReference type="AlphaFoldDB" id="A0A7D8D2L8"/>
<gene>
    <name evidence="3" type="ORF">BACERE00174_00302</name>
    <name evidence="2" type="ORF">P6U22_24630</name>
</gene>
<dbReference type="EMBL" id="FWYW01000030">
    <property type="protein sequence ID" value="SMD60997.1"/>
    <property type="molecule type" value="Genomic_DNA"/>
</dbReference>
<organism evidence="3 4">
    <name type="scientific">Bacillus paranthracis</name>
    <dbReference type="NCBI Taxonomy" id="2026186"/>
    <lineage>
        <taxon>Bacteria</taxon>
        <taxon>Bacillati</taxon>
        <taxon>Bacillota</taxon>
        <taxon>Bacilli</taxon>
        <taxon>Bacillales</taxon>
        <taxon>Bacillaceae</taxon>
        <taxon>Bacillus</taxon>
        <taxon>Bacillus cereus group</taxon>
    </lineage>
</organism>
<dbReference type="Proteomes" id="UP000194422">
    <property type="component" value="Unassembled WGS sequence"/>
</dbReference>
<reference evidence="2 5" key="2">
    <citation type="submission" date="2023-03" db="EMBL/GenBank/DDBJ databases">
        <title>Genetic diversity of Bacillus cereus sensu lato isolates from Slovenia.</title>
        <authorList>
            <person name="Abdelli M."/>
        </authorList>
    </citation>
    <scope>NUCLEOTIDE SEQUENCE [LARGE SCALE GENOMIC DNA]</scope>
    <source>
        <strain evidence="2 5">SIBC61B</strain>
    </source>
</reference>
<evidence type="ECO:0008006" key="6">
    <source>
        <dbReference type="Google" id="ProtNLM"/>
    </source>
</evidence>
<proteinExistence type="predicted"/>
<comment type="caution">
    <text evidence="3">The sequence shown here is derived from an EMBL/GenBank/DDBJ whole genome shotgun (WGS) entry which is preliminary data.</text>
</comment>
<reference evidence="3 4" key="1">
    <citation type="submission" date="2017-04" db="EMBL/GenBank/DDBJ databases">
        <authorList>
            <person name="Criscuolo A."/>
        </authorList>
    </citation>
    <scope>NUCLEOTIDE SEQUENCE [LARGE SCALE GENOMIC DNA]</scope>
    <source>
        <strain evidence="3">16-00174</strain>
    </source>
</reference>
<evidence type="ECO:0000313" key="4">
    <source>
        <dbReference type="Proteomes" id="UP000194422"/>
    </source>
</evidence>
<sequence length="46" mass="4991">MRKVIFSLIGITAAFTFILNSSHATDTQKALSEEKIVQYAHGHTGG</sequence>
<evidence type="ECO:0000313" key="2">
    <source>
        <dbReference type="EMBL" id="MDG0944328.1"/>
    </source>
</evidence>
<name>A0A7D8D2L8_9BACI</name>
<keyword evidence="5" id="KW-1185">Reference proteome</keyword>
<protein>
    <recommendedName>
        <fullName evidence="6">Phr family secreted Rap phosphatase inhibitor</fullName>
    </recommendedName>
</protein>
<dbReference type="EMBL" id="JARPRV010000024">
    <property type="protein sequence ID" value="MDG0944328.1"/>
    <property type="molecule type" value="Genomic_DNA"/>
</dbReference>